<evidence type="ECO:0000256" key="1">
    <source>
        <dbReference type="SAM" id="MobiDB-lite"/>
    </source>
</evidence>
<proteinExistence type="predicted"/>
<dbReference type="Proteomes" id="UP000249557">
    <property type="component" value="Unassembled WGS sequence"/>
</dbReference>
<organism evidence="2 3">
    <name type="scientific">Micavibrio aeruginosavorus</name>
    <dbReference type="NCBI Taxonomy" id="349221"/>
    <lineage>
        <taxon>Bacteria</taxon>
        <taxon>Pseudomonadati</taxon>
        <taxon>Bdellovibrionota</taxon>
        <taxon>Bdellovibrionia</taxon>
        <taxon>Bdellovibrionales</taxon>
        <taxon>Pseudobdellovibrionaceae</taxon>
        <taxon>Micavibrio</taxon>
    </lineage>
</organism>
<evidence type="ECO:0000313" key="3">
    <source>
        <dbReference type="Proteomes" id="UP000249557"/>
    </source>
</evidence>
<name>A0A2W5BXP0_9BACT</name>
<sequence>MKNDDLRAKIHTKVDELSDQRLSELWAFLANPQAPSTTKPIPTEPPGGQLYENRSDRAETAPEFIQRVYGEWLDGTFTRVDLRNLDAKAAAGLHNWEKNHRQRAKINLPTKKERTDAILKAPNAVADPFAVARAINAERGRRSRAKAKQP</sequence>
<gene>
    <name evidence="2" type="ORF">DI626_03130</name>
</gene>
<protein>
    <submittedName>
        <fullName evidence="2">Uncharacterized protein</fullName>
    </submittedName>
</protein>
<dbReference type="AlphaFoldDB" id="A0A2W5BXP0"/>
<dbReference type="EMBL" id="QFNK01000040">
    <property type="protein sequence ID" value="PZO87811.1"/>
    <property type="molecule type" value="Genomic_DNA"/>
</dbReference>
<accession>A0A2W5BXP0</accession>
<feature type="region of interest" description="Disordered" evidence="1">
    <location>
        <begin position="33"/>
        <end position="53"/>
    </location>
</feature>
<comment type="caution">
    <text evidence="2">The sequence shown here is derived from an EMBL/GenBank/DDBJ whole genome shotgun (WGS) entry which is preliminary data.</text>
</comment>
<reference evidence="2 3" key="1">
    <citation type="submission" date="2017-08" db="EMBL/GenBank/DDBJ databases">
        <title>Infants hospitalized years apart are colonized by the same room-sourced microbial strains.</title>
        <authorList>
            <person name="Brooks B."/>
            <person name="Olm M.R."/>
            <person name="Firek B.A."/>
            <person name="Baker R."/>
            <person name="Thomas B.C."/>
            <person name="Morowitz M.J."/>
            <person name="Banfield J.F."/>
        </authorList>
    </citation>
    <scope>NUCLEOTIDE SEQUENCE [LARGE SCALE GENOMIC DNA]</scope>
    <source>
        <strain evidence="2">S2_018_000_R2_104</strain>
    </source>
</reference>
<evidence type="ECO:0000313" key="2">
    <source>
        <dbReference type="EMBL" id="PZO87811.1"/>
    </source>
</evidence>